<proteinExistence type="predicted"/>
<dbReference type="KEGG" id="asr:WL1483_2545"/>
<accession>A0A0S2SJU6</accession>
<dbReference type="Proteomes" id="UP000058114">
    <property type="component" value="Chromosome"/>
</dbReference>
<name>A0A0S2SJU6_9GAMM</name>
<dbReference type="PATRIC" id="fig|652.5.peg.2024"/>
<organism evidence="1 2">
    <name type="scientific">Aeromonas schubertii</name>
    <dbReference type="NCBI Taxonomy" id="652"/>
    <lineage>
        <taxon>Bacteria</taxon>
        <taxon>Pseudomonadati</taxon>
        <taxon>Pseudomonadota</taxon>
        <taxon>Gammaproteobacteria</taxon>
        <taxon>Aeromonadales</taxon>
        <taxon>Aeromonadaceae</taxon>
        <taxon>Aeromonas</taxon>
    </lineage>
</organism>
<dbReference type="RefSeq" id="WP_049790200.1">
    <property type="nucleotide sequence ID" value="NZ_CP013067.1"/>
</dbReference>
<evidence type="ECO:0000313" key="1">
    <source>
        <dbReference type="EMBL" id="ALP41964.1"/>
    </source>
</evidence>
<protein>
    <submittedName>
        <fullName evidence="1">Uncharacterized protein</fullName>
    </submittedName>
</protein>
<sequence>MTLQAWEWMCQQETFLIKDVIAVTGMSEAHIYKVVRDWLAAGHLIKHPDGVVSRPAYFKVVSAQYVPPIGKSSGQKRPKCRNKRKTNQQKMWNTMKISRFFTLTDLMLTAETGQKQAWFYTDRLVKAGYVKVLFKVDSLLPVPARHGLTGRYQLVRDTGRYAPLCRDHGCWDQNQQQLYPFQREEETHGNVA</sequence>
<reference evidence="1 2" key="2">
    <citation type="journal article" date="2016" name="Genome Announc.">
        <title>Complete Genome Sequence of the Highly Virulent Aeromonas schubertii Strain WL1483, Isolated from Diseased Snakehead Fish (Channa argus) in China.</title>
        <authorList>
            <person name="Liu L."/>
            <person name="Li N."/>
            <person name="Zhang D."/>
            <person name="Fu X."/>
            <person name="Shi C."/>
            <person name="Lin Q."/>
            <person name="Hao G."/>
        </authorList>
    </citation>
    <scope>NUCLEOTIDE SEQUENCE [LARGE SCALE GENOMIC DNA]</scope>
    <source>
        <strain evidence="1 2">WL1483</strain>
    </source>
</reference>
<reference evidence="2" key="1">
    <citation type="submission" date="2015-10" db="EMBL/GenBank/DDBJ databases">
        <title>Complete Genome Sequence of Aeromonas schubertii strain WL1483.</title>
        <authorList>
            <person name="Liu L."/>
        </authorList>
    </citation>
    <scope>NUCLEOTIDE SEQUENCE [LARGE SCALE GENOMIC DNA]</scope>
    <source>
        <strain evidence="2">WL1483</strain>
    </source>
</reference>
<dbReference type="EMBL" id="CP013067">
    <property type="protein sequence ID" value="ALP41964.1"/>
    <property type="molecule type" value="Genomic_DNA"/>
</dbReference>
<evidence type="ECO:0000313" key="2">
    <source>
        <dbReference type="Proteomes" id="UP000058114"/>
    </source>
</evidence>
<gene>
    <name evidence="1" type="ORF">WL1483_2545</name>
</gene>
<dbReference type="AlphaFoldDB" id="A0A0S2SJU6"/>